<dbReference type="AlphaFoldDB" id="A0A699XCI4"/>
<dbReference type="EMBL" id="BKCJ011819412">
    <property type="protein sequence ID" value="GFD55576.1"/>
    <property type="molecule type" value="Genomic_DNA"/>
</dbReference>
<sequence>QSLLAAQRAGSEAARGGGSVIFAFMNTNAVTAYLELNPQVRFGKLGAKFMRTTVAEMLANGLSVANITEDFSAIGAAQVRACLL</sequence>
<evidence type="ECO:0000313" key="1">
    <source>
        <dbReference type="EMBL" id="GFD55576.1"/>
    </source>
</evidence>
<accession>A0A699XCI4</accession>
<organism evidence="1">
    <name type="scientific">Tanacetum cinerariifolium</name>
    <name type="common">Dalmatian daisy</name>
    <name type="synonym">Chrysanthemum cinerariifolium</name>
    <dbReference type="NCBI Taxonomy" id="118510"/>
    <lineage>
        <taxon>Eukaryota</taxon>
        <taxon>Viridiplantae</taxon>
        <taxon>Streptophyta</taxon>
        <taxon>Embryophyta</taxon>
        <taxon>Tracheophyta</taxon>
        <taxon>Spermatophyta</taxon>
        <taxon>Magnoliopsida</taxon>
        <taxon>eudicotyledons</taxon>
        <taxon>Gunneridae</taxon>
        <taxon>Pentapetalae</taxon>
        <taxon>asterids</taxon>
        <taxon>campanulids</taxon>
        <taxon>Asterales</taxon>
        <taxon>Asteraceae</taxon>
        <taxon>Asteroideae</taxon>
        <taxon>Anthemideae</taxon>
        <taxon>Anthemidinae</taxon>
        <taxon>Tanacetum</taxon>
    </lineage>
</organism>
<dbReference type="Pfam" id="PF04255">
    <property type="entry name" value="DUF433"/>
    <property type="match status" value="1"/>
</dbReference>
<reference evidence="1" key="1">
    <citation type="journal article" date="2019" name="Sci. Rep.">
        <title>Draft genome of Tanacetum cinerariifolium, the natural source of mosquito coil.</title>
        <authorList>
            <person name="Yamashiro T."/>
            <person name="Shiraishi A."/>
            <person name="Satake H."/>
            <person name="Nakayama K."/>
        </authorList>
    </citation>
    <scope>NUCLEOTIDE SEQUENCE</scope>
</reference>
<protein>
    <submittedName>
        <fullName evidence="1">Uncharacterized protein</fullName>
    </submittedName>
</protein>
<gene>
    <name evidence="1" type="ORF">Tci_927545</name>
</gene>
<dbReference type="InterPro" id="IPR007367">
    <property type="entry name" value="DUF433"/>
</dbReference>
<comment type="caution">
    <text evidence="1">The sequence shown here is derived from an EMBL/GenBank/DDBJ whole genome shotgun (WGS) entry which is preliminary data.</text>
</comment>
<name>A0A699XCI4_TANCI</name>
<feature type="non-terminal residue" evidence="1">
    <location>
        <position position="1"/>
    </location>
</feature>
<proteinExistence type="predicted"/>